<comment type="caution">
    <text evidence="1">The sequence shown here is derived from an EMBL/GenBank/DDBJ whole genome shotgun (WGS) entry which is preliminary data.</text>
</comment>
<evidence type="ECO:0000313" key="2">
    <source>
        <dbReference type="Proteomes" id="UP000554482"/>
    </source>
</evidence>
<proteinExistence type="predicted"/>
<accession>A0A7J6VZW1</accession>
<evidence type="ECO:0000313" key="1">
    <source>
        <dbReference type="EMBL" id="KAF5190383.1"/>
    </source>
</evidence>
<dbReference type="AlphaFoldDB" id="A0A7J6VZW1"/>
<protein>
    <submittedName>
        <fullName evidence="1">Uncharacterized protein</fullName>
    </submittedName>
</protein>
<dbReference type="EMBL" id="JABWDY010024277">
    <property type="protein sequence ID" value="KAF5190383.1"/>
    <property type="molecule type" value="Genomic_DNA"/>
</dbReference>
<keyword evidence="2" id="KW-1185">Reference proteome</keyword>
<reference evidence="1 2" key="1">
    <citation type="submission" date="2020-06" db="EMBL/GenBank/DDBJ databases">
        <title>Transcriptomic and genomic resources for Thalictrum thalictroides and T. hernandezii: Facilitating candidate gene discovery in an emerging model plant lineage.</title>
        <authorList>
            <person name="Arias T."/>
            <person name="Riano-Pachon D.M."/>
            <person name="Di Stilio V.S."/>
        </authorList>
    </citation>
    <scope>NUCLEOTIDE SEQUENCE [LARGE SCALE GENOMIC DNA]</scope>
    <source>
        <strain evidence="2">cv. WT478/WT964</strain>
        <tissue evidence="1">Leaves</tissue>
    </source>
</reference>
<dbReference type="InterPro" id="IPR025886">
    <property type="entry name" value="PP2-like"/>
</dbReference>
<name>A0A7J6VZW1_THATH</name>
<gene>
    <name evidence="1" type="ORF">FRX31_020030</name>
</gene>
<dbReference type="Proteomes" id="UP000554482">
    <property type="component" value="Unassembled WGS sequence"/>
</dbReference>
<dbReference type="Pfam" id="PF14299">
    <property type="entry name" value="PP2"/>
    <property type="match status" value="1"/>
</dbReference>
<organism evidence="1 2">
    <name type="scientific">Thalictrum thalictroides</name>
    <name type="common">Rue-anemone</name>
    <name type="synonym">Anemone thalictroides</name>
    <dbReference type="NCBI Taxonomy" id="46969"/>
    <lineage>
        <taxon>Eukaryota</taxon>
        <taxon>Viridiplantae</taxon>
        <taxon>Streptophyta</taxon>
        <taxon>Embryophyta</taxon>
        <taxon>Tracheophyta</taxon>
        <taxon>Spermatophyta</taxon>
        <taxon>Magnoliopsida</taxon>
        <taxon>Ranunculales</taxon>
        <taxon>Ranunculaceae</taxon>
        <taxon>Thalictroideae</taxon>
        <taxon>Thalictrum</taxon>
    </lineage>
</organism>
<sequence length="81" mass="9318">MNVCSSNIAFYVPTERVFIQNKTPRTEHCLGDGDVELKQVCWLEVTTTIPLSELKPGKYNVSFKVRLKQDAFGYGINFQFR</sequence>